<sequence>MDAPVMCGQIVDFQSGQKLFDCFRISQQGGNDNKSAHMVRNAVQ</sequence>
<evidence type="ECO:0000313" key="2">
    <source>
        <dbReference type="Proteomes" id="UP000077349"/>
    </source>
</evidence>
<protein>
    <submittedName>
        <fullName evidence="1">Uncharacterized protein</fullName>
    </submittedName>
</protein>
<gene>
    <name evidence="1" type="ORF">Amal_03713</name>
</gene>
<accession>A0A177G6G5</accession>
<dbReference type="Proteomes" id="UP000077349">
    <property type="component" value="Unassembled WGS sequence"/>
</dbReference>
<name>A0A177G6G5_9PROT</name>
<proteinExistence type="predicted"/>
<dbReference type="AlphaFoldDB" id="A0A177G6G5"/>
<comment type="caution">
    <text evidence="1">The sequence shown here is derived from an EMBL/GenBank/DDBJ whole genome shotgun (WGS) entry which is preliminary data.</text>
</comment>
<evidence type="ECO:0000313" key="1">
    <source>
        <dbReference type="EMBL" id="OAG75127.1"/>
    </source>
</evidence>
<organism evidence="1 2">
    <name type="scientific">Acetobacter malorum</name>
    <dbReference type="NCBI Taxonomy" id="178901"/>
    <lineage>
        <taxon>Bacteria</taxon>
        <taxon>Pseudomonadati</taxon>
        <taxon>Pseudomonadota</taxon>
        <taxon>Alphaproteobacteria</taxon>
        <taxon>Acetobacterales</taxon>
        <taxon>Acetobacteraceae</taxon>
        <taxon>Acetobacter</taxon>
    </lineage>
</organism>
<dbReference type="EMBL" id="LVHD01000127">
    <property type="protein sequence ID" value="OAG75127.1"/>
    <property type="molecule type" value="Genomic_DNA"/>
</dbReference>
<reference evidence="1 2" key="1">
    <citation type="submission" date="2016-03" db="EMBL/GenBank/DDBJ databases">
        <title>Draft genome sequence of Acetobacter malorum CECT 7742, a strain isolated from strawberry vinegar.</title>
        <authorList>
            <person name="Sainz F."/>
            <person name="Mas A."/>
            <person name="Torija M.J."/>
        </authorList>
    </citation>
    <scope>NUCLEOTIDE SEQUENCE [LARGE SCALE GENOMIC DNA]</scope>
    <source>
        <strain evidence="1 2">CECT 7742</strain>
    </source>
</reference>